<keyword evidence="13" id="KW-1185">Reference proteome</keyword>
<evidence type="ECO:0000256" key="6">
    <source>
        <dbReference type="ARBA" id="ARBA00022777"/>
    </source>
</evidence>
<keyword evidence="6 12" id="KW-0418">Kinase</keyword>
<comment type="catalytic activity">
    <reaction evidence="9">
        <text>L-seryl-[protein] + ATP = O-phospho-L-seryl-[protein] + ADP + H(+)</text>
        <dbReference type="Rhea" id="RHEA:17989"/>
        <dbReference type="Rhea" id="RHEA-COMP:9863"/>
        <dbReference type="Rhea" id="RHEA-COMP:11604"/>
        <dbReference type="ChEBI" id="CHEBI:15378"/>
        <dbReference type="ChEBI" id="CHEBI:29999"/>
        <dbReference type="ChEBI" id="CHEBI:30616"/>
        <dbReference type="ChEBI" id="CHEBI:83421"/>
        <dbReference type="ChEBI" id="CHEBI:456216"/>
        <dbReference type="EC" id="2.7.11.1"/>
    </reaction>
</comment>
<dbReference type="PROSITE" id="PS50011">
    <property type="entry name" value="PROTEIN_KINASE_DOM"/>
    <property type="match status" value="1"/>
</dbReference>
<dbReference type="PROSITE" id="PS00108">
    <property type="entry name" value="PROTEIN_KINASE_ST"/>
    <property type="match status" value="1"/>
</dbReference>
<dbReference type="Gene3D" id="3.30.200.20">
    <property type="entry name" value="Phosphorylase Kinase, domain 1"/>
    <property type="match status" value="1"/>
</dbReference>
<evidence type="ECO:0000256" key="3">
    <source>
        <dbReference type="ARBA" id="ARBA00022527"/>
    </source>
</evidence>
<evidence type="ECO:0000256" key="4">
    <source>
        <dbReference type="ARBA" id="ARBA00022679"/>
    </source>
</evidence>
<evidence type="ECO:0000256" key="8">
    <source>
        <dbReference type="ARBA" id="ARBA00047899"/>
    </source>
</evidence>
<dbReference type="InterPro" id="IPR001245">
    <property type="entry name" value="Ser-Thr/Tyr_kinase_cat_dom"/>
</dbReference>
<name>A0A445JZE6_GLYSO</name>
<sequence>MDEDSSNSWIRRAKFSHTVCHRLNYSSSGFGSFSIQPRAQHSSSLKSRPEVAFASKASSQAQKKPIMNKQRSLSPLPQTSLSETFKEARHEQKRFSTPGPRRKEQDKDKRIMGKLLNKDSHVFNSKSNHSSPITTKSPYSSPIRHLASMKLSDKSKQHRKDLGWTKYFDHGGGKVTAVETAEEWNVDLSKLFVGVRFAHGAHSRLYHGMYKDEAVAVKIITVPDDDENGMLADRLEKQFIREVSLLSRLHHQNVIKFVAACRKPPVYCVITEYLSEGSLRSYLHKLERKTIPLEKLIAFALDIARGMEYIHSQGVIHRDLKPENVLIKEDFHLKIADFGIACEEAYCDLFADDPGTYRWMAPEMIKRKSYGRKVDVYSFGLILWEMVTGTIPYEDMTPIQAAFAVVNKVCFFTIKSYEL</sequence>
<dbReference type="Proteomes" id="UP000289340">
    <property type="component" value="Chromosome 7"/>
</dbReference>
<feature type="compositionally biased region" description="Polar residues" evidence="10">
    <location>
        <begin position="31"/>
        <end position="46"/>
    </location>
</feature>
<accession>A0A445JZE6</accession>
<proteinExistence type="inferred from homology"/>
<dbReference type="InterPro" id="IPR008271">
    <property type="entry name" value="Ser/Thr_kinase_AS"/>
</dbReference>
<feature type="compositionally biased region" description="Polar residues" evidence="10">
    <location>
        <begin position="69"/>
        <end position="83"/>
    </location>
</feature>
<dbReference type="EMBL" id="QZWG01000007">
    <property type="protein sequence ID" value="RZC03738.1"/>
    <property type="molecule type" value="Genomic_DNA"/>
</dbReference>
<comment type="caution">
    <text evidence="12">The sequence shown here is derived from an EMBL/GenBank/DDBJ whole genome shotgun (WGS) entry which is preliminary data.</text>
</comment>
<organism evidence="12 13">
    <name type="scientific">Glycine soja</name>
    <name type="common">Wild soybean</name>
    <dbReference type="NCBI Taxonomy" id="3848"/>
    <lineage>
        <taxon>Eukaryota</taxon>
        <taxon>Viridiplantae</taxon>
        <taxon>Streptophyta</taxon>
        <taxon>Embryophyta</taxon>
        <taxon>Tracheophyta</taxon>
        <taxon>Spermatophyta</taxon>
        <taxon>Magnoliopsida</taxon>
        <taxon>eudicotyledons</taxon>
        <taxon>Gunneridae</taxon>
        <taxon>Pentapetalae</taxon>
        <taxon>rosids</taxon>
        <taxon>fabids</taxon>
        <taxon>Fabales</taxon>
        <taxon>Fabaceae</taxon>
        <taxon>Papilionoideae</taxon>
        <taxon>50 kb inversion clade</taxon>
        <taxon>NPAAA clade</taxon>
        <taxon>indigoferoid/millettioid clade</taxon>
        <taxon>Phaseoleae</taxon>
        <taxon>Glycine</taxon>
        <taxon>Glycine subgen. Soja</taxon>
    </lineage>
</organism>
<feature type="compositionally biased region" description="Low complexity" evidence="10">
    <location>
        <begin position="54"/>
        <end position="64"/>
    </location>
</feature>
<dbReference type="GO" id="GO:0005524">
    <property type="term" value="F:ATP binding"/>
    <property type="evidence" value="ECO:0007669"/>
    <property type="project" value="UniProtKB-KW"/>
</dbReference>
<dbReference type="EC" id="2.7.11.1" evidence="2"/>
<feature type="compositionally biased region" description="Basic and acidic residues" evidence="10">
    <location>
        <begin position="101"/>
        <end position="121"/>
    </location>
</feature>
<feature type="compositionally biased region" description="Basic and acidic residues" evidence="10">
    <location>
        <begin position="84"/>
        <end position="94"/>
    </location>
</feature>
<dbReference type="Gene3D" id="1.10.510.10">
    <property type="entry name" value="Transferase(Phosphotransferase) domain 1"/>
    <property type="match status" value="1"/>
</dbReference>
<dbReference type="GO" id="GO:0004674">
    <property type="term" value="F:protein serine/threonine kinase activity"/>
    <property type="evidence" value="ECO:0007669"/>
    <property type="project" value="UniProtKB-KW"/>
</dbReference>
<dbReference type="PANTHER" id="PTHR44329:SF73">
    <property type="entry name" value="OS01G0201200 PROTEIN"/>
    <property type="match status" value="1"/>
</dbReference>
<dbReference type="PANTHER" id="PTHR44329">
    <property type="entry name" value="SERINE/THREONINE-PROTEIN KINASE TNNI3K-RELATED"/>
    <property type="match status" value="1"/>
</dbReference>
<dbReference type="AlphaFoldDB" id="A0A445JZE6"/>
<keyword evidence="7" id="KW-0067">ATP-binding</keyword>
<dbReference type="PRINTS" id="PR00109">
    <property type="entry name" value="TYRKINASE"/>
</dbReference>
<dbReference type="CDD" id="cd13999">
    <property type="entry name" value="STKc_MAP3K-like"/>
    <property type="match status" value="1"/>
</dbReference>
<dbReference type="SUPFAM" id="SSF56112">
    <property type="entry name" value="Protein kinase-like (PK-like)"/>
    <property type="match status" value="1"/>
</dbReference>
<dbReference type="InterPro" id="IPR051681">
    <property type="entry name" value="Ser/Thr_Kinases-Pseudokinases"/>
</dbReference>
<keyword evidence="4" id="KW-0808">Transferase</keyword>
<evidence type="ECO:0000256" key="2">
    <source>
        <dbReference type="ARBA" id="ARBA00012513"/>
    </source>
</evidence>
<evidence type="ECO:0000256" key="7">
    <source>
        <dbReference type="ARBA" id="ARBA00022840"/>
    </source>
</evidence>
<dbReference type="InterPro" id="IPR011009">
    <property type="entry name" value="Kinase-like_dom_sf"/>
</dbReference>
<keyword evidence="3" id="KW-0723">Serine/threonine-protein kinase</keyword>
<dbReference type="Pfam" id="PF00069">
    <property type="entry name" value="Pkinase"/>
    <property type="match status" value="1"/>
</dbReference>
<dbReference type="SMART" id="SM00220">
    <property type="entry name" value="S_TKc"/>
    <property type="match status" value="1"/>
</dbReference>
<evidence type="ECO:0000256" key="1">
    <source>
        <dbReference type="ARBA" id="ARBA00010507"/>
    </source>
</evidence>
<evidence type="ECO:0000256" key="10">
    <source>
        <dbReference type="SAM" id="MobiDB-lite"/>
    </source>
</evidence>
<comment type="similarity">
    <text evidence="1">Belongs to the protein kinase superfamily. TKL Ser/Thr protein kinase family. RAF subfamily.</text>
</comment>
<feature type="domain" description="Protein kinase" evidence="11">
    <location>
        <begin position="191"/>
        <end position="419"/>
    </location>
</feature>
<feature type="region of interest" description="Disordered" evidence="10">
    <location>
        <begin position="31"/>
        <end position="141"/>
    </location>
</feature>
<evidence type="ECO:0000256" key="9">
    <source>
        <dbReference type="ARBA" id="ARBA00048679"/>
    </source>
</evidence>
<gene>
    <name evidence="12" type="ORF">D0Y65_018403</name>
</gene>
<dbReference type="InterPro" id="IPR000719">
    <property type="entry name" value="Prot_kinase_dom"/>
</dbReference>
<evidence type="ECO:0000313" key="13">
    <source>
        <dbReference type="Proteomes" id="UP000289340"/>
    </source>
</evidence>
<evidence type="ECO:0000313" key="12">
    <source>
        <dbReference type="EMBL" id="RZC03738.1"/>
    </source>
</evidence>
<keyword evidence="5" id="KW-0547">Nucleotide-binding</keyword>
<evidence type="ECO:0000256" key="5">
    <source>
        <dbReference type="ARBA" id="ARBA00022741"/>
    </source>
</evidence>
<reference evidence="12 13" key="1">
    <citation type="submission" date="2018-09" db="EMBL/GenBank/DDBJ databases">
        <title>A high-quality reference genome of wild soybean provides a powerful tool to mine soybean genomes.</title>
        <authorList>
            <person name="Xie M."/>
            <person name="Chung C.Y.L."/>
            <person name="Li M.-W."/>
            <person name="Wong F.-L."/>
            <person name="Chan T.-F."/>
            <person name="Lam H.-M."/>
        </authorList>
    </citation>
    <scope>NUCLEOTIDE SEQUENCE [LARGE SCALE GENOMIC DNA]</scope>
    <source>
        <strain evidence="13">cv. W05</strain>
        <tissue evidence="12">Hypocotyl of etiolated seedlings</tissue>
    </source>
</reference>
<comment type="catalytic activity">
    <reaction evidence="8">
        <text>L-threonyl-[protein] + ATP = O-phospho-L-threonyl-[protein] + ADP + H(+)</text>
        <dbReference type="Rhea" id="RHEA:46608"/>
        <dbReference type="Rhea" id="RHEA-COMP:11060"/>
        <dbReference type="Rhea" id="RHEA-COMP:11605"/>
        <dbReference type="ChEBI" id="CHEBI:15378"/>
        <dbReference type="ChEBI" id="CHEBI:30013"/>
        <dbReference type="ChEBI" id="CHEBI:30616"/>
        <dbReference type="ChEBI" id="CHEBI:61977"/>
        <dbReference type="ChEBI" id="CHEBI:456216"/>
        <dbReference type="EC" id="2.7.11.1"/>
    </reaction>
</comment>
<dbReference type="FunFam" id="3.30.200.20:FF:000060">
    <property type="entry name" value="Serine/threonine-protein kinase isoform 1"/>
    <property type="match status" value="1"/>
</dbReference>
<protein>
    <recommendedName>
        <fullName evidence="2">non-specific serine/threonine protein kinase</fullName>
        <ecNumber evidence="2">2.7.11.1</ecNumber>
    </recommendedName>
</protein>
<feature type="compositionally biased region" description="Polar residues" evidence="10">
    <location>
        <begin position="122"/>
        <end position="140"/>
    </location>
</feature>
<evidence type="ECO:0000259" key="11">
    <source>
        <dbReference type="PROSITE" id="PS50011"/>
    </source>
</evidence>